<dbReference type="Proteomes" id="UP000577956">
    <property type="component" value="Unassembled WGS sequence"/>
</dbReference>
<dbReference type="InterPro" id="IPR039425">
    <property type="entry name" value="RNA_pol_sigma-70-like"/>
</dbReference>
<comment type="caution">
    <text evidence="9">The sequence shown here is derived from an EMBL/GenBank/DDBJ whole genome shotgun (WGS) entry which is preliminary data.</text>
</comment>
<dbReference type="GO" id="GO:0003677">
    <property type="term" value="F:DNA binding"/>
    <property type="evidence" value="ECO:0007669"/>
    <property type="project" value="UniProtKB-KW"/>
</dbReference>
<dbReference type="InterPro" id="IPR014284">
    <property type="entry name" value="RNA_pol_sigma-70_dom"/>
</dbReference>
<dbReference type="Pfam" id="PF05270">
    <property type="entry name" value="AbfB"/>
    <property type="match status" value="1"/>
</dbReference>
<evidence type="ECO:0000259" key="7">
    <source>
        <dbReference type="Pfam" id="PF05270"/>
    </source>
</evidence>
<protein>
    <submittedName>
        <fullName evidence="9">RNA polymerase sigma factor (Sigma-70 family)</fullName>
    </submittedName>
</protein>
<dbReference type="PANTHER" id="PTHR43133">
    <property type="entry name" value="RNA POLYMERASE ECF-TYPE SIGMA FACTO"/>
    <property type="match status" value="1"/>
</dbReference>
<dbReference type="NCBIfam" id="TIGR02937">
    <property type="entry name" value="sigma70-ECF"/>
    <property type="match status" value="1"/>
</dbReference>
<evidence type="ECO:0000256" key="3">
    <source>
        <dbReference type="ARBA" id="ARBA00023125"/>
    </source>
</evidence>
<evidence type="ECO:0000256" key="1">
    <source>
        <dbReference type="ARBA" id="ARBA00023015"/>
    </source>
</evidence>
<dbReference type="SUPFAM" id="SSF110221">
    <property type="entry name" value="AbfB domain"/>
    <property type="match status" value="1"/>
</dbReference>
<keyword evidence="11" id="KW-1185">Reference proteome</keyword>
<dbReference type="RefSeq" id="WP_140458083.1">
    <property type="nucleotide sequence ID" value="NZ_BAABFI010000001.1"/>
</dbReference>
<reference evidence="9 10" key="1">
    <citation type="submission" date="2020-07" db="EMBL/GenBank/DDBJ databases">
        <title>Sequencing the genomes of 1000 actinobacteria strains.</title>
        <authorList>
            <person name="Klenk H.-P."/>
        </authorList>
    </citation>
    <scope>NUCLEOTIDE SEQUENCE [LARGE SCALE GENOMIC DNA]</scope>
    <source>
        <strain evidence="9 10">DSM 24482</strain>
    </source>
</reference>
<evidence type="ECO:0000259" key="6">
    <source>
        <dbReference type="Pfam" id="PF04542"/>
    </source>
</evidence>
<evidence type="ECO:0000313" key="11">
    <source>
        <dbReference type="Proteomes" id="UP000618382"/>
    </source>
</evidence>
<dbReference type="EMBL" id="JACCBK010000001">
    <property type="protein sequence ID" value="NYD86466.1"/>
    <property type="molecule type" value="Genomic_DNA"/>
</dbReference>
<dbReference type="AlphaFoldDB" id="A0A7Y9JY13"/>
<proteinExistence type="predicted"/>
<evidence type="ECO:0000313" key="8">
    <source>
        <dbReference type="EMBL" id="GIG32643.1"/>
    </source>
</evidence>
<dbReference type="InterPro" id="IPR007627">
    <property type="entry name" value="RNA_pol_sigma70_r2"/>
</dbReference>
<accession>A0A7Y9JY13</accession>
<dbReference type="Proteomes" id="UP000618382">
    <property type="component" value="Unassembled WGS sequence"/>
</dbReference>
<dbReference type="Gene3D" id="1.10.1740.10">
    <property type="match status" value="1"/>
</dbReference>
<keyword evidence="1" id="KW-0805">Transcription regulation</keyword>
<feature type="region of interest" description="Disordered" evidence="5">
    <location>
        <begin position="324"/>
        <end position="369"/>
    </location>
</feature>
<dbReference type="Gene3D" id="2.80.10.50">
    <property type="match status" value="1"/>
</dbReference>
<dbReference type="SUPFAM" id="SSF88946">
    <property type="entry name" value="Sigma2 domain of RNA polymerase sigma factors"/>
    <property type="match status" value="1"/>
</dbReference>
<dbReference type="EMBL" id="BONN01000004">
    <property type="protein sequence ID" value="GIG32643.1"/>
    <property type="molecule type" value="Genomic_DNA"/>
</dbReference>
<dbReference type="Pfam" id="PF04542">
    <property type="entry name" value="Sigma70_r2"/>
    <property type="match status" value="1"/>
</dbReference>
<keyword evidence="2" id="KW-0731">Sigma factor</keyword>
<name>A0A7Y9JY13_9CELL</name>
<evidence type="ECO:0000313" key="10">
    <source>
        <dbReference type="Proteomes" id="UP000577956"/>
    </source>
</evidence>
<feature type="domain" description="RNA polymerase sigma-70 region 2" evidence="6">
    <location>
        <begin position="26"/>
        <end position="92"/>
    </location>
</feature>
<dbReference type="GO" id="GO:0046373">
    <property type="term" value="P:L-arabinose metabolic process"/>
    <property type="evidence" value="ECO:0007669"/>
    <property type="project" value="InterPro"/>
</dbReference>
<feature type="compositionally biased region" description="Pro residues" evidence="5">
    <location>
        <begin position="350"/>
        <end position="364"/>
    </location>
</feature>
<dbReference type="GO" id="GO:0006352">
    <property type="term" value="P:DNA-templated transcription initiation"/>
    <property type="evidence" value="ECO:0007669"/>
    <property type="project" value="InterPro"/>
</dbReference>
<dbReference type="InterPro" id="IPR013325">
    <property type="entry name" value="RNA_pol_sigma_r2"/>
</dbReference>
<dbReference type="InterPro" id="IPR007934">
    <property type="entry name" value="AbfB_ABD"/>
</dbReference>
<organism evidence="9 10">
    <name type="scientific">Cellulomonas oligotrophica</name>
    <dbReference type="NCBI Taxonomy" id="931536"/>
    <lineage>
        <taxon>Bacteria</taxon>
        <taxon>Bacillati</taxon>
        <taxon>Actinomycetota</taxon>
        <taxon>Actinomycetes</taxon>
        <taxon>Micrococcales</taxon>
        <taxon>Cellulomonadaceae</taxon>
        <taxon>Cellulomonas</taxon>
    </lineage>
</organism>
<keyword evidence="3" id="KW-0238">DNA-binding</keyword>
<gene>
    <name evidence="9" type="ORF">BKA21_002015</name>
    <name evidence="8" type="ORF">Col01nite_18020</name>
</gene>
<reference evidence="8 11" key="2">
    <citation type="submission" date="2021-01" db="EMBL/GenBank/DDBJ databases">
        <title>Whole genome shotgun sequence of Cellulomonas oligotrophica NBRC 109435.</title>
        <authorList>
            <person name="Komaki H."/>
            <person name="Tamura T."/>
        </authorList>
    </citation>
    <scope>NUCLEOTIDE SEQUENCE [LARGE SCALE GENOMIC DNA]</scope>
    <source>
        <strain evidence="8 11">NBRC 109435</strain>
    </source>
</reference>
<dbReference type="GO" id="GO:0016987">
    <property type="term" value="F:sigma factor activity"/>
    <property type="evidence" value="ECO:0007669"/>
    <property type="project" value="UniProtKB-KW"/>
</dbReference>
<keyword evidence="4" id="KW-0804">Transcription</keyword>
<evidence type="ECO:0000256" key="4">
    <source>
        <dbReference type="ARBA" id="ARBA00023163"/>
    </source>
</evidence>
<feature type="domain" description="Alpha-L-arabinofuranosidase B arabinose-binding" evidence="7">
    <location>
        <begin position="377"/>
        <end position="505"/>
    </location>
</feature>
<sequence>MTTSDTATVQLVVVAQGGDDEALDRLVAEHLPLVYGIVARALGGHADVDDVVQDTFVRAVRELPRLRRPESFRSWLVAITVRQVASHHRRRRTALDTLAPMPEADAVPADDDVEGDVVGRLHLAQQRRELLAATRWLDDGARTLLALWVQEEAGGLTRSEVADAAGASGAHLRVRRQRVRQQLVVARDVVAALEATPRCTELDGLLARWDGRPAPVWRKRIHRHARGCPVCLATSAGRTSPDRLLAGLAPVVVPAALAARLGAEGATAAQVAATSGAAASAAEPAASLLGRLAQLVAAHPAASTATGALVVAGVVVPQVVEPAPEPPPVVVEAPTPTATPAPVPRTSAPAAPPTPSPTPSPSPEPTGLVPAGTWWLESVQSPGLFLVDAGEAVALQPVPASDAATREAATFVAGPGLADPECTTFTAPDGQHLRHRELQLRVEPSDGTELFRQDATFCPEPGSADGTVTLRTSNYEYLVVHVRDDGVWVDVPDAQEEAAGEASFVLRPVPAP</sequence>
<evidence type="ECO:0000256" key="5">
    <source>
        <dbReference type="SAM" id="MobiDB-lite"/>
    </source>
</evidence>
<dbReference type="PANTHER" id="PTHR43133:SF8">
    <property type="entry name" value="RNA POLYMERASE SIGMA FACTOR HI_1459-RELATED"/>
    <property type="match status" value="1"/>
</dbReference>
<dbReference type="InterPro" id="IPR036195">
    <property type="entry name" value="AbfB_ABD_sf"/>
</dbReference>
<evidence type="ECO:0000313" key="9">
    <source>
        <dbReference type="EMBL" id="NYD86466.1"/>
    </source>
</evidence>
<dbReference type="GO" id="GO:0046556">
    <property type="term" value="F:alpha-L-arabinofuranosidase activity"/>
    <property type="evidence" value="ECO:0007669"/>
    <property type="project" value="InterPro"/>
</dbReference>
<evidence type="ECO:0000256" key="2">
    <source>
        <dbReference type="ARBA" id="ARBA00023082"/>
    </source>
</evidence>